<accession>A0A848L3M5</accession>
<dbReference type="EMBL" id="JABBJJ010000004">
    <property type="protein sequence ID" value="NMO13530.1"/>
    <property type="molecule type" value="Genomic_DNA"/>
</dbReference>
<evidence type="ECO:0000259" key="2">
    <source>
        <dbReference type="Pfam" id="PF14028"/>
    </source>
</evidence>
<feature type="domain" description="Lantibiotic dehydratase N-terminal" evidence="1">
    <location>
        <begin position="31"/>
        <end position="690"/>
    </location>
</feature>
<dbReference type="AlphaFoldDB" id="A0A848L3M5"/>
<dbReference type="Proteomes" id="UP000518300">
    <property type="component" value="Unassembled WGS sequence"/>
</dbReference>
<dbReference type="Pfam" id="PF04738">
    <property type="entry name" value="Lant_dehydr_N"/>
    <property type="match status" value="1"/>
</dbReference>
<keyword evidence="4" id="KW-1185">Reference proteome</keyword>
<comment type="caution">
    <text evidence="3">The sequence shown here is derived from an EMBL/GenBank/DDBJ whole genome shotgun (WGS) entry which is preliminary data.</text>
</comment>
<dbReference type="InterPro" id="IPR023809">
    <property type="entry name" value="Thiopep_bacteriocin_synth_dom"/>
</dbReference>
<dbReference type="Pfam" id="PF14028">
    <property type="entry name" value="Lant_dehydr_C"/>
    <property type="match status" value="1"/>
</dbReference>
<organism evidence="3 4">
    <name type="scientific">Pyxidicoccus fallax</name>
    <dbReference type="NCBI Taxonomy" id="394095"/>
    <lineage>
        <taxon>Bacteria</taxon>
        <taxon>Pseudomonadati</taxon>
        <taxon>Myxococcota</taxon>
        <taxon>Myxococcia</taxon>
        <taxon>Myxococcales</taxon>
        <taxon>Cystobacterineae</taxon>
        <taxon>Myxococcaceae</taxon>
        <taxon>Pyxidicoccus</taxon>
    </lineage>
</organism>
<feature type="domain" description="Thiopeptide-type bacteriocin biosynthesis" evidence="2">
    <location>
        <begin position="783"/>
        <end position="1055"/>
    </location>
</feature>
<protein>
    <submittedName>
        <fullName evidence="3">Lantibiotic dehydratase</fullName>
    </submittedName>
</protein>
<dbReference type="InterPro" id="IPR006827">
    <property type="entry name" value="Lant_deHydtase_N"/>
</dbReference>
<evidence type="ECO:0000259" key="1">
    <source>
        <dbReference type="Pfam" id="PF04738"/>
    </source>
</evidence>
<reference evidence="3 4" key="1">
    <citation type="submission" date="2020-04" db="EMBL/GenBank/DDBJ databases">
        <title>Draft genome of Pyxidicoccus fallax type strain.</title>
        <authorList>
            <person name="Whitworth D.E."/>
        </authorList>
    </citation>
    <scope>NUCLEOTIDE SEQUENCE [LARGE SCALE GENOMIC DNA]</scope>
    <source>
        <strain evidence="3 4">DSM 14698</strain>
    </source>
</reference>
<dbReference type="NCBIfam" id="TIGR03891">
    <property type="entry name" value="thiopep_ocin"/>
    <property type="match status" value="1"/>
</dbReference>
<sequence>MKAPGARPEEREAALAEDRALLRQRLRAHVADPVVREALFIASPSLDESLPAWLERPDSEAGLKVEHTLVRYLARMAGRATPFGLFAGHAVGSLGEGAALRMRGRSGIRRHTRLDMDYVTALVAHVCRSPEAVRELRYVPNSSIYRAGGQLRYLDSRQHHRERSYHLVAVEPEPVLDATLERAGAALGGVSLEELAGPLAAEADVPREEALEYLESLVAAQLLVPAWAPLVTGPEPLPALLEQARAMPVLAPVCEKLAAVGEALSRIDAQPVGLPPATYREAARPLESLPVPLEMSRLFQVDMFRAPGEVRLPRGVVDEVLRGVTALRRMVPAQDGTHPITRFKQRLQERYEGRAVPLLEALDEESGIGFNASQAPGAGTGPLLAGFRFPAGAERESPRWEPRWTYLLHRMEEVRRRGARELVLDEADVKAMEAPKAAELPEAFGVVGSVLAESAAAVDAGRFRFLFENVHGPSGAVYLGRFCHGDATLEEAVRRYLRAEEALRPDALFAEVVHLPEGRVGNVICRPALRGHDLVFLGQSGVAPEARIPMSDLWVSVEEGRVVLRSHRLGREVIPRMSNAHNFSVHGLGAYRFLCALQSQGRGGLSFRWGPLADSPFLPRVVLGRVVLEPATWTVRAATLRAWGEARGVARFDAVQRYREEVGLPRWVCLRDGDNQLPVDLDNVLCVETLVQLVRSRAGATLEELLPGPDDVCVEGETGRYTHEVVIPFVRRQPEEVPSVAGARETRPVAAPGVVSGARASGAPASASLDAPFKRRFPPGSEWLYLKLYAGTSTLERLLRTSLREAVRKVEASGAADRWFFLRYHDPEPHVRLRFHGDPRRLESEVWPVLRETCEAALAVDEAWRVQLDTYERELERYGGPAGMEACEALFHADSEAVLSLLEAYAGDAGADARWRLALRGLDGLLDALSLSLEQKLAVTRKLRQGFGAEHKVDKRFEEQLNTRYRKESRALEALLRATPDDGGPWRPGLEILQRRAGRLAPVAEALRRAEAAGRLTVPVEALAGSFLHMHVNRMLPADQRAQELILYDFLSRLYRSRQARMKQA</sequence>
<gene>
    <name evidence="3" type="ORF">HG543_01455</name>
</gene>
<proteinExistence type="predicted"/>
<name>A0A848L3M5_9BACT</name>
<evidence type="ECO:0000313" key="3">
    <source>
        <dbReference type="EMBL" id="NMO13530.1"/>
    </source>
</evidence>
<evidence type="ECO:0000313" key="4">
    <source>
        <dbReference type="Proteomes" id="UP000518300"/>
    </source>
</evidence>